<protein>
    <recommendedName>
        <fullName evidence="8">N-acetylmuramoyl-L-alanine amidase</fullName>
    </recommendedName>
</protein>
<keyword evidence="4" id="KW-0081">Bacteriolytic enzyme</keyword>
<dbReference type="GO" id="GO:0006508">
    <property type="term" value="P:proteolysis"/>
    <property type="evidence" value="ECO:0007669"/>
    <property type="project" value="UniProtKB-KW"/>
</dbReference>
<evidence type="ECO:0000313" key="11">
    <source>
        <dbReference type="EMBL" id="QIQ66325.1"/>
    </source>
</evidence>
<organism evidence="11 12">
    <name type="scientific">Enterococcus phage vipetofem</name>
    <dbReference type="NCBI Taxonomy" id="2719594"/>
    <lineage>
        <taxon>Viruses</taxon>
        <taxon>Duplodnaviria</taxon>
        <taxon>Heunggongvirae</taxon>
        <taxon>Uroviricota</taxon>
        <taxon>Caudoviricetes</taxon>
        <taxon>Andrewesvirinae</taxon>
        <taxon>Vipetofemvirus</taxon>
        <taxon>Vipetofemvirus vipetofem</taxon>
    </lineage>
</organism>
<dbReference type="Pfam" id="PF01510">
    <property type="entry name" value="Amidase_2"/>
    <property type="match status" value="1"/>
</dbReference>
<feature type="region of interest" description="Disordered" evidence="9">
    <location>
        <begin position="195"/>
        <end position="220"/>
    </location>
</feature>
<evidence type="ECO:0000256" key="6">
    <source>
        <dbReference type="ARBA" id="ARBA00022723"/>
    </source>
</evidence>
<evidence type="ECO:0000256" key="9">
    <source>
        <dbReference type="SAM" id="MobiDB-lite"/>
    </source>
</evidence>
<evidence type="ECO:0000256" key="4">
    <source>
        <dbReference type="ARBA" id="ARBA00022638"/>
    </source>
</evidence>
<keyword evidence="6" id="KW-0479">Metal-binding</keyword>
<sequence>MKASKLFMAIAGTLMIGLGFGAVDKAEAADYTINNEFNLAPGEGAGYAASPNYIILHETANETATGRNEATYMKRNWFNAYTTDIIGDGGIDYRVGQWGIVSWGAGNANPYAPVQIELQHTHDPALFKKNYKAYISLARDAAKYFGIPLTLDQPGNGIKTHKWVSDNIWGDHQDPYGYLAEMGISKAQLAQDLANGVSSDSTANVPSKPDQPAKPNKPRYKVGDNVRFTTIYKNPDAPIGQHINADTLWTQVGTITKKLDGRKNLYEIRNSGKLLGYANDGDIAEIWNPNKPAAPSQNTATIYPAYGTFTTSIQLPVSGDVDPNSPALDYYNAGMSFTYDGYVVANGYVWLTYINYGGGRSYVAIGPNDNNPANTWGWGF</sequence>
<dbReference type="InterPro" id="IPR036505">
    <property type="entry name" value="Amidase/PGRP_sf"/>
</dbReference>
<evidence type="ECO:0000256" key="1">
    <source>
        <dbReference type="ARBA" id="ARBA00001947"/>
    </source>
</evidence>
<proteinExistence type="inferred from homology"/>
<keyword evidence="3" id="KW-0929">Antimicrobial</keyword>
<dbReference type="GO" id="GO:0042742">
    <property type="term" value="P:defense response to bacterium"/>
    <property type="evidence" value="ECO:0007669"/>
    <property type="project" value="UniProtKB-KW"/>
</dbReference>
<dbReference type="InterPro" id="IPR003646">
    <property type="entry name" value="SH3-like_bac-type"/>
</dbReference>
<comment type="similarity">
    <text evidence="2">Belongs to the N-acetylmuramoyl-L-alanine amidase 2 family.</text>
</comment>
<evidence type="ECO:0000256" key="8">
    <source>
        <dbReference type="ARBA" id="ARBA00042615"/>
    </source>
</evidence>
<dbReference type="Pfam" id="PF08460">
    <property type="entry name" value="SH3_5"/>
    <property type="match status" value="1"/>
</dbReference>
<dbReference type="GO" id="GO:0008233">
    <property type="term" value="F:peptidase activity"/>
    <property type="evidence" value="ECO:0007669"/>
    <property type="project" value="UniProtKB-KW"/>
</dbReference>
<dbReference type="Gene3D" id="3.40.80.10">
    <property type="entry name" value="Peptidoglycan recognition protein-like"/>
    <property type="match status" value="1"/>
</dbReference>
<keyword evidence="12" id="KW-1185">Reference proteome</keyword>
<keyword evidence="7" id="KW-0862">Zinc</keyword>
<evidence type="ECO:0000256" key="2">
    <source>
        <dbReference type="ARBA" id="ARBA00007553"/>
    </source>
</evidence>
<dbReference type="GO" id="GO:0008745">
    <property type="term" value="F:N-acetylmuramoyl-L-alanine amidase activity"/>
    <property type="evidence" value="ECO:0007669"/>
    <property type="project" value="InterPro"/>
</dbReference>
<dbReference type="CDD" id="cd06583">
    <property type="entry name" value="PGRP"/>
    <property type="match status" value="1"/>
</dbReference>
<dbReference type="SMART" id="SM00644">
    <property type="entry name" value="Ami_2"/>
    <property type="match status" value="1"/>
</dbReference>
<evidence type="ECO:0000256" key="3">
    <source>
        <dbReference type="ARBA" id="ARBA00022529"/>
    </source>
</evidence>
<evidence type="ECO:0000256" key="5">
    <source>
        <dbReference type="ARBA" id="ARBA00022670"/>
    </source>
</evidence>
<dbReference type="Gene3D" id="2.30.30.40">
    <property type="entry name" value="SH3 Domains"/>
    <property type="match status" value="1"/>
</dbReference>
<name>A0A6G9LL19_9CAUD</name>
<dbReference type="GO" id="GO:0046872">
    <property type="term" value="F:metal ion binding"/>
    <property type="evidence" value="ECO:0007669"/>
    <property type="project" value="UniProtKB-KW"/>
</dbReference>
<dbReference type="GO" id="GO:0009253">
    <property type="term" value="P:peptidoglycan catabolic process"/>
    <property type="evidence" value="ECO:0007669"/>
    <property type="project" value="InterPro"/>
</dbReference>
<keyword evidence="5" id="KW-0378">Hydrolase</keyword>
<dbReference type="InterPro" id="IPR002502">
    <property type="entry name" value="Amidase_domain"/>
</dbReference>
<dbReference type="Proteomes" id="UP000502113">
    <property type="component" value="Segment"/>
</dbReference>
<dbReference type="GO" id="GO:0001897">
    <property type="term" value="P:symbiont-mediated cytolysis of host cell"/>
    <property type="evidence" value="ECO:0007669"/>
    <property type="project" value="UniProtKB-ARBA"/>
</dbReference>
<dbReference type="SUPFAM" id="SSF55846">
    <property type="entry name" value="N-acetylmuramoyl-L-alanine amidase-like"/>
    <property type="match status" value="1"/>
</dbReference>
<reference evidence="12" key="1">
    <citation type="submission" date="2020-02" db="EMBL/GenBank/DDBJ databases">
        <authorList>
            <person name="Olsen N.S."/>
            <person name="Forero-Junco L."/>
            <person name="Kot W."/>
            <person name="Hansen L.H."/>
        </authorList>
    </citation>
    <scope>NUCLEOTIDE SEQUENCE [LARGE SCALE GENOMIC DNA]</scope>
</reference>
<evidence type="ECO:0000256" key="7">
    <source>
        <dbReference type="ARBA" id="ARBA00022833"/>
    </source>
</evidence>
<gene>
    <name evidence="11" type="ORF">vipetofem_27</name>
</gene>
<evidence type="ECO:0000313" key="12">
    <source>
        <dbReference type="Proteomes" id="UP000502113"/>
    </source>
</evidence>
<feature type="compositionally biased region" description="Polar residues" evidence="9">
    <location>
        <begin position="196"/>
        <end position="205"/>
    </location>
</feature>
<dbReference type="EMBL" id="MT119361">
    <property type="protein sequence ID" value="QIQ66325.1"/>
    <property type="molecule type" value="Genomic_DNA"/>
</dbReference>
<keyword evidence="5" id="KW-0645">Protease</keyword>
<feature type="domain" description="N-acetylmuramoyl-L-alanine amidase" evidence="10">
    <location>
        <begin position="40"/>
        <end position="176"/>
    </location>
</feature>
<accession>A0A6G9LL19</accession>
<comment type="cofactor">
    <cofactor evidence="1">
        <name>Zn(2+)</name>
        <dbReference type="ChEBI" id="CHEBI:29105"/>
    </cofactor>
</comment>
<evidence type="ECO:0000259" key="10">
    <source>
        <dbReference type="SMART" id="SM00644"/>
    </source>
</evidence>